<dbReference type="PANTHER" id="PTHR23416">
    <property type="entry name" value="SIALIC ACID SYNTHASE-RELATED"/>
    <property type="match status" value="1"/>
</dbReference>
<dbReference type="InterPro" id="IPR051159">
    <property type="entry name" value="Hexapeptide_acetyltransf"/>
</dbReference>
<dbReference type="Pfam" id="PF00132">
    <property type="entry name" value="Hexapep"/>
    <property type="match status" value="1"/>
</dbReference>
<dbReference type="PROSITE" id="PS00101">
    <property type="entry name" value="HEXAPEP_TRANSFERASES"/>
    <property type="match status" value="1"/>
</dbReference>
<dbReference type="InterPro" id="IPR001451">
    <property type="entry name" value="Hexapep"/>
</dbReference>
<protein>
    <submittedName>
        <fullName evidence="5">Maltose acetyltransferase domain-containing protein</fullName>
    </submittedName>
</protein>
<gene>
    <name evidence="5" type="ORF">QWY15_13560</name>
</gene>
<comment type="similarity">
    <text evidence="1">Belongs to the transferase hexapeptide repeat family.</text>
</comment>
<dbReference type="PANTHER" id="PTHR23416:SF23">
    <property type="entry name" value="ACETYLTRANSFERASE C18B11.09C-RELATED"/>
    <property type="match status" value="1"/>
</dbReference>
<dbReference type="SUPFAM" id="SSF51161">
    <property type="entry name" value="Trimeric LpxA-like enzymes"/>
    <property type="match status" value="1"/>
</dbReference>
<proteinExistence type="inferred from homology"/>
<evidence type="ECO:0000313" key="6">
    <source>
        <dbReference type="Proteomes" id="UP001172054"/>
    </source>
</evidence>
<dbReference type="EMBL" id="JAUJWW010000006">
    <property type="protein sequence ID" value="MDN7228323.1"/>
    <property type="molecule type" value="Genomic_DNA"/>
</dbReference>
<dbReference type="SMART" id="SM01266">
    <property type="entry name" value="Mac"/>
    <property type="match status" value="1"/>
</dbReference>
<sequence>MKSEKEKMLKGELYDAADPELQKERLHARRLTRLFNQSLEADMNRRTALLKELFGSTGEVLVVEPAFRCDYGYNIHVGENFYANFDCVFLDVSEIRIGANCMLGPGVHIYTATHPLNAKERIAGPEAGRPVRIGDNVWIGGRAVINPGITIGDNAVIASGAVVNKDVPANAFVGGNPIRTIKQLEE</sequence>
<evidence type="ECO:0000256" key="1">
    <source>
        <dbReference type="ARBA" id="ARBA00007274"/>
    </source>
</evidence>
<dbReference type="RefSeq" id="WP_301726763.1">
    <property type="nucleotide sequence ID" value="NZ_JAUJWW010000006.1"/>
</dbReference>
<accession>A0ABT8MTU1</accession>
<dbReference type="Gene3D" id="2.160.10.10">
    <property type="entry name" value="Hexapeptide repeat proteins"/>
    <property type="match status" value="1"/>
</dbReference>
<dbReference type="Proteomes" id="UP001172054">
    <property type="component" value="Unassembled WGS sequence"/>
</dbReference>
<comment type="caution">
    <text evidence="5">The sequence shown here is derived from an EMBL/GenBank/DDBJ whole genome shotgun (WGS) entry which is preliminary data.</text>
</comment>
<dbReference type="Pfam" id="PF12464">
    <property type="entry name" value="Mac"/>
    <property type="match status" value="1"/>
</dbReference>
<dbReference type="InterPro" id="IPR011004">
    <property type="entry name" value="Trimer_LpxA-like_sf"/>
</dbReference>
<feature type="domain" description="Maltose/galactoside acetyltransferase" evidence="4">
    <location>
        <begin position="5"/>
        <end position="59"/>
    </location>
</feature>
<keyword evidence="2" id="KW-0808">Transferase</keyword>
<reference evidence="5 6" key="1">
    <citation type="submission" date="2023-06" db="EMBL/GenBank/DDBJ databases">
        <title>Novel species in genus Planococcus.</title>
        <authorList>
            <person name="Ning S."/>
        </authorList>
    </citation>
    <scope>NUCLEOTIDE SEQUENCE [LARGE SCALE GENOMIC DNA]</scope>
    <source>
        <strain evidence="5 6">N064</strain>
    </source>
</reference>
<keyword evidence="6" id="KW-1185">Reference proteome</keyword>
<dbReference type="CDD" id="cd03357">
    <property type="entry name" value="LbH_MAT_GAT"/>
    <property type="match status" value="1"/>
</dbReference>
<dbReference type="InterPro" id="IPR018357">
    <property type="entry name" value="Hexapep_transf_CS"/>
</dbReference>
<evidence type="ECO:0000256" key="3">
    <source>
        <dbReference type="ARBA" id="ARBA00022737"/>
    </source>
</evidence>
<evidence type="ECO:0000256" key="2">
    <source>
        <dbReference type="ARBA" id="ARBA00022679"/>
    </source>
</evidence>
<name>A0ABT8MTU1_9BACL</name>
<dbReference type="InterPro" id="IPR024688">
    <property type="entry name" value="Mac_dom"/>
</dbReference>
<evidence type="ECO:0000313" key="5">
    <source>
        <dbReference type="EMBL" id="MDN7228323.1"/>
    </source>
</evidence>
<keyword evidence="3" id="KW-0677">Repeat</keyword>
<organism evidence="5 6">
    <name type="scientific">Planococcus liqunii</name>
    <dbReference type="NCBI Taxonomy" id="3058394"/>
    <lineage>
        <taxon>Bacteria</taxon>
        <taxon>Bacillati</taxon>
        <taxon>Bacillota</taxon>
        <taxon>Bacilli</taxon>
        <taxon>Bacillales</taxon>
        <taxon>Caryophanaceae</taxon>
        <taxon>Planococcus</taxon>
    </lineage>
</organism>
<evidence type="ECO:0000259" key="4">
    <source>
        <dbReference type="SMART" id="SM01266"/>
    </source>
</evidence>